<gene>
    <name evidence="4" type="ORF">GCK32_013728</name>
</gene>
<sequence>MQSAHFYKVLSLLVLMCTYRSKASYGIYVPDVVNHISPQLDSGLREEMLRNGLHAEVVGEVADEKSECGILLMDYTAYVDGDLFEAAIKPIESDLLSSDKTTFLNTTLRYTVYKAMKAVALGTHKADMKELFERRLASTPIYRSTEVQLFPFAGFVALDVGMGLGSLMFKSITTFVQNQQFKQLDEEEEEDVRQLMNALAAISNDLTIETSSIRFGSVFALVKQQLYSMVRDTLDQLFSSNKVADELMEAASNHSLVSAIQRLMGKRFSESLIARYGSGARNALKATVIGMNSKVMEIKICYPTTTVSEVNYLVRVEPLGQFTQNMKSYWMHDVGGLYAVSKKQGNTTLAALKTVEGSCRHVSSVELCRLREQRAGCGLPLTHRDGCLFIQHDSAMEHFTLVRPLLRSMIIATREKRMEMRSYEALSTPLLVPKPVFTVVLPKGKWLVIGIEVVHSLEVQAALNSDIKLIAPDETPKYSPDAVPRNTEWDLWMNSRNLTRLTKIPSWLVPVIGVVLVIVLACLSMLAWQNKSLHKKLTEDRRLLMDLAEWRSYVNQYRLTPLPQNKY</sequence>
<accession>A0AAN8FCZ2</accession>
<keyword evidence="5" id="KW-1185">Reference proteome</keyword>
<feature type="chain" id="PRO_5042972569" evidence="3">
    <location>
        <begin position="24"/>
        <end position="567"/>
    </location>
</feature>
<keyword evidence="1" id="KW-0175">Coiled coil</keyword>
<keyword evidence="2" id="KW-0812">Transmembrane</keyword>
<evidence type="ECO:0000256" key="3">
    <source>
        <dbReference type="SAM" id="SignalP"/>
    </source>
</evidence>
<evidence type="ECO:0000256" key="2">
    <source>
        <dbReference type="SAM" id="Phobius"/>
    </source>
</evidence>
<reference evidence="4 5" key="1">
    <citation type="submission" date="2019-10" db="EMBL/GenBank/DDBJ databases">
        <title>Assembly and Annotation for the nematode Trichostrongylus colubriformis.</title>
        <authorList>
            <person name="Martin J."/>
        </authorList>
    </citation>
    <scope>NUCLEOTIDE SEQUENCE [LARGE SCALE GENOMIC DNA]</scope>
    <source>
        <strain evidence="4">G859</strain>
        <tissue evidence="4">Whole worm</tissue>
    </source>
</reference>
<dbReference type="AlphaFoldDB" id="A0AAN8FCZ2"/>
<organism evidence="4 5">
    <name type="scientific">Trichostrongylus colubriformis</name>
    <name type="common">Black scour worm</name>
    <dbReference type="NCBI Taxonomy" id="6319"/>
    <lineage>
        <taxon>Eukaryota</taxon>
        <taxon>Metazoa</taxon>
        <taxon>Ecdysozoa</taxon>
        <taxon>Nematoda</taxon>
        <taxon>Chromadorea</taxon>
        <taxon>Rhabditida</taxon>
        <taxon>Rhabditina</taxon>
        <taxon>Rhabditomorpha</taxon>
        <taxon>Strongyloidea</taxon>
        <taxon>Trichostrongylidae</taxon>
        <taxon>Trichostrongylus</taxon>
    </lineage>
</organism>
<protein>
    <submittedName>
        <fullName evidence="4">Uncharacterized protein</fullName>
    </submittedName>
</protein>
<keyword evidence="2" id="KW-1133">Transmembrane helix</keyword>
<feature type="transmembrane region" description="Helical" evidence="2">
    <location>
        <begin position="507"/>
        <end position="528"/>
    </location>
</feature>
<dbReference type="EMBL" id="WIXE01014909">
    <property type="protein sequence ID" value="KAK5973914.1"/>
    <property type="molecule type" value="Genomic_DNA"/>
</dbReference>
<proteinExistence type="predicted"/>
<name>A0AAN8FCZ2_TRICO</name>
<evidence type="ECO:0000256" key="1">
    <source>
        <dbReference type="SAM" id="Coils"/>
    </source>
</evidence>
<feature type="signal peptide" evidence="3">
    <location>
        <begin position="1"/>
        <end position="23"/>
    </location>
</feature>
<feature type="coiled-coil region" evidence="1">
    <location>
        <begin position="178"/>
        <end position="205"/>
    </location>
</feature>
<keyword evidence="3" id="KW-0732">Signal</keyword>
<comment type="caution">
    <text evidence="4">The sequence shown here is derived from an EMBL/GenBank/DDBJ whole genome shotgun (WGS) entry which is preliminary data.</text>
</comment>
<keyword evidence="2" id="KW-0472">Membrane</keyword>
<dbReference type="Proteomes" id="UP001331761">
    <property type="component" value="Unassembled WGS sequence"/>
</dbReference>
<evidence type="ECO:0000313" key="5">
    <source>
        <dbReference type="Proteomes" id="UP001331761"/>
    </source>
</evidence>
<evidence type="ECO:0000313" key="4">
    <source>
        <dbReference type="EMBL" id="KAK5973914.1"/>
    </source>
</evidence>